<name>A0A7W3WKB9_9ACTN</name>
<dbReference type="InterPro" id="IPR036388">
    <property type="entry name" value="WH-like_DNA-bd_sf"/>
</dbReference>
<dbReference type="AlphaFoldDB" id="A0A7W3WKB9"/>
<dbReference type="RefSeq" id="WP_181354204.1">
    <property type="nucleotide sequence ID" value="NZ_JABJWZ010000076.1"/>
</dbReference>
<dbReference type="SMART" id="SM00421">
    <property type="entry name" value="HTH_LUXR"/>
    <property type="match status" value="1"/>
</dbReference>
<dbReference type="PANTHER" id="PTHR34293">
    <property type="entry name" value="HTH-TYPE TRANSCRIPTIONAL REGULATOR TRMBL2"/>
    <property type="match status" value="1"/>
</dbReference>
<dbReference type="EMBL" id="JABJWZ010000076">
    <property type="protein sequence ID" value="MBB1253898.1"/>
    <property type="molecule type" value="Genomic_DNA"/>
</dbReference>
<dbReference type="InterPro" id="IPR051797">
    <property type="entry name" value="TrmB-like"/>
</dbReference>
<dbReference type="InterPro" id="IPR000792">
    <property type="entry name" value="Tscrpt_reg_LuxR_C"/>
</dbReference>
<dbReference type="SUPFAM" id="SSF56024">
    <property type="entry name" value="Phospholipase D/nuclease"/>
    <property type="match status" value="1"/>
</dbReference>
<gene>
    <name evidence="2" type="ORF">H3146_11060</name>
</gene>
<dbReference type="Proteomes" id="UP000525686">
    <property type="component" value="Unassembled WGS sequence"/>
</dbReference>
<dbReference type="Gene3D" id="1.10.10.10">
    <property type="entry name" value="Winged helix-like DNA-binding domain superfamily/Winged helix DNA-binding domain"/>
    <property type="match status" value="1"/>
</dbReference>
<comment type="caution">
    <text evidence="2">The sequence shown here is derived from an EMBL/GenBank/DDBJ whole genome shotgun (WGS) entry which is preliminary data.</text>
</comment>
<accession>A0A7W3WKB9</accession>
<evidence type="ECO:0000313" key="3">
    <source>
        <dbReference type="Proteomes" id="UP000525686"/>
    </source>
</evidence>
<dbReference type="SUPFAM" id="SSF46894">
    <property type="entry name" value="C-terminal effector domain of the bipartite response regulators"/>
    <property type="match status" value="1"/>
</dbReference>
<dbReference type="PANTHER" id="PTHR34293:SF1">
    <property type="entry name" value="HTH-TYPE TRANSCRIPTIONAL REGULATOR TRMBL2"/>
    <property type="match status" value="1"/>
</dbReference>
<organism evidence="2 3">
    <name type="scientific">Streptomyces alkaliterrae</name>
    <dbReference type="NCBI Taxonomy" id="2213162"/>
    <lineage>
        <taxon>Bacteria</taxon>
        <taxon>Bacillati</taxon>
        <taxon>Actinomycetota</taxon>
        <taxon>Actinomycetes</taxon>
        <taxon>Kitasatosporales</taxon>
        <taxon>Streptomycetaceae</taxon>
        <taxon>Streptomyces</taxon>
    </lineage>
</organism>
<sequence length="347" mass="37016">MGQVAHDGADDPHSAELAGHLAALGVDREAVGLYLDLLSGIEPAGTGAEREPAVYSVRRAEAVGRLVELGLVVENPEGPARPPLPVPPGAALDLLSRRATLRLEEATAAIAGAYERYRRRDPAASGGVVAEEVTGDDIERRLGEALGSARKEVLRFDTPPYFWSSARGADSEIAMLQRGVQVRAVYARASLAHPGHLTTNIQPCVDAGEQARVLPELPVKLTIIDDRVGFVSLSIADVDISGSLLVVRPSGLLTALRALFEACWERALPIQSVTGSAPASAALSVRPGPTERRILAMLVAGVPDSQIIRELGVSRRTFFRRMELLMAQAGAASRFQLALQAQRRGWL</sequence>
<evidence type="ECO:0000313" key="2">
    <source>
        <dbReference type="EMBL" id="MBB1253898.1"/>
    </source>
</evidence>
<feature type="domain" description="HTH luxR-type" evidence="1">
    <location>
        <begin position="284"/>
        <end position="341"/>
    </location>
</feature>
<proteinExistence type="predicted"/>
<evidence type="ECO:0000259" key="1">
    <source>
        <dbReference type="SMART" id="SM00421"/>
    </source>
</evidence>
<protein>
    <submittedName>
        <fullName evidence="2">LuxR family transcriptional regulator</fullName>
    </submittedName>
</protein>
<dbReference type="GO" id="GO:0006355">
    <property type="term" value="P:regulation of DNA-templated transcription"/>
    <property type="evidence" value="ECO:0007669"/>
    <property type="project" value="InterPro"/>
</dbReference>
<dbReference type="InterPro" id="IPR016032">
    <property type="entry name" value="Sig_transdc_resp-reg_C-effctor"/>
</dbReference>
<reference evidence="3" key="1">
    <citation type="submission" date="2020-05" db="EMBL/GenBank/DDBJ databases">
        <title>Classification of alakaliphilic streptomycetes isolated from an alkaline soil next to Lonar Crater, India and a proposal for the recognition of Streptomyces alkaliterrae sp. nov.</title>
        <authorList>
            <person name="Golinska P."/>
        </authorList>
    </citation>
    <scope>NUCLEOTIDE SEQUENCE [LARGE SCALE GENOMIC DNA]</scope>
    <source>
        <strain evidence="3">OF3</strain>
    </source>
</reference>
<dbReference type="GO" id="GO:0003677">
    <property type="term" value="F:DNA binding"/>
    <property type="evidence" value="ECO:0007669"/>
    <property type="project" value="InterPro"/>
</dbReference>